<organism evidence="1 2">
    <name type="scientific">Hyalomma asiaticum</name>
    <name type="common">Tick</name>
    <dbReference type="NCBI Taxonomy" id="266040"/>
    <lineage>
        <taxon>Eukaryota</taxon>
        <taxon>Metazoa</taxon>
        <taxon>Ecdysozoa</taxon>
        <taxon>Arthropoda</taxon>
        <taxon>Chelicerata</taxon>
        <taxon>Arachnida</taxon>
        <taxon>Acari</taxon>
        <taxon>Parasitiformes</taxon>
        <taxon>Ixodida</taxon>
        <taxon>Ixodoidea</taxon>
        <taxon>Ixodidae</taxon>
        <taxon>Hyalomminae</taxon>
        <taxon>Hyalomma</taxon>
    </lineage>
</organism>
<proteinExistence type="predicted"/>
<evidence type="ECO:0000313" key="1">
    <source>
        <dbReference type="EMBL" id="KAH6945112.1"/>
    </source>
</evidence>
<name>A0ACB7TIC1_HYAAI</name>
<comment type="caution">
    <text evidence="1">The sequence shown here is derived from an EMBL/GenBank/DDBJ whole genome shotgun (WGS) entry which is preliminary data.</text>
</comment>
<dbReference type="EMBL" id="CM023481">
    <property type="protein sequence ID" value="KAH6945112.1"/>
    <property type="molecule type" value="Genomic_DNA"/>
</dbReference>
<reference evidence="1" key="1">
    <citation type="submission" date="2020-05" db="EMBL/GenBank/DDBJ databases">
        <title>Large-scale comparative analyses of tick genomes elucidate their genetic diversity and vector capacities.</title>
        <authorList>
            <person name="Jia N."/>
            <person name="Wang J."/>
            <person name="Shi W."/>
            <person name="Du L."/>
            <person name="Sun Y."/>
            <person name="Zhan W."/>
            <person name="Jiang J."/>
            <person name="Wang Q."/>
            <person name="Zhang B."/>
            <person name="Ji P."/>
            <person name="Sakyi L.B."/>
            <person name="Cui X."/>
            <person name="Yuan T."/>
            <person name="Jiang B."/>
            <person name="Yang W."/>
            <person name="Lam T.T.-Y."/>
            <person name="Chang Q."/>
            <person name="Ding S."/>
            <person name="Wang X."/>
            <person name="Zhu J."/>
            <person name="Ruan X."/>
            <person name="Zhao L."/>
            <person name="Wei J."/>
            <person name="Que T."/>
            <person name="Du C."/>
            <person name="Cheng J."/>
            <person name="Dai P."/>
            <person name="Han X."/>
            <person name="Huang E."/>
            <person name="Gao Y."/>
            <person name="Liu J."/>
            <person name="Shao H."/>
            <person name="Ye R."/>
            <person name="Li L."/>
            <person name="Wei W."/>
            <person name="Wang X."/>
            <person name="Wang C."/>
            <person name="Yang T."/>
            <person name="Huo Q."/>
            <person name="Li W."/>
            <person name="Guo W."/>
            <person name="Chen H."/>
            <person name="Zhou L."/>
            <person name="Ni X."/>
            <person name="Tian J."/>
            <person name="Zhou Y."/>
            <person name="Sheng Y."/>
            <person name="Liu T."/>
            <person name="Pan Y."/>
            <person name="Xia L."/>
            <person name="Li J."/>
            <person name="Zhao F."/>
            <person name="Cao W."/>
        </authorList>
    </citation>
    <scope>NUCLEOTIDE SEQUENCE</scope>
    <source>
        <strain evidence="1">Hyas-2018</strain>
    </source>
</reference>
<protein>
    <submittedName>
        <fullName evidence="1">Uncharacterized protein</fullName>
    </submittedName>
</protein>
<evidence type="ECO:0000313" key="2">
    <source>
        <dbReference type="Proteomes" id="UP000821845"/>
    </source>
</evidence>
<accession>A0ACB7TIC1</accession>
<dbReference type="Proteomes" id="UP000821845">
    <property type="component" value="Chromosome 1"/>
</dbReference>
<keyword evidence="2" id="KW-1185">Reference proteome</keyword>
<gene>
    <name evidence="1" type="ORF">HPB50_007257</name>
</gene>
<sequence>MPTIQCKTVSVYRAVKALWYVGKDLTDKFIDYFTSLVQMYKSTTAPLDQTNGHVAANGALPEDDVATPTGEVAVQLKRRVGLVSGVALIVGTMIGSGIFVSPKGVLQRSGSVALSLIVWAGCGILSLFVHSSRQRSRAQPS</sequence>